<proteinExistence type="predicted"/>
<organism evidence="3 4">
    <name type="scientific">Candidatus Ornithospirochaeta stercoravium</name>
    <dbReference type="NCBI Taxonomy" id="2840897"/>
    <lineage>
        <taxon>Bacteria</taxon>
        <taxon>Pseudomonadati</taxon>
        <taxon>Spirochaetota</taxon>
        <taxon>Spirochaetia</taxon>
        <taxon>Spirochaetales</taxon>
        <taxon>Spirochaetaceae</taxon>
        <taxon>Spirochaetaceae incertae sedis</taxon>
        <taxon>Candidatus Ornithospirochaeta</taxon>
    </lineage>
</organism>
<gene>
    <name evidence="3" type="ORF">IAA72_00270</name>
</gene>
<keyword evidence="1" id="KW-0812">Transmembrane</keyword>
<reference evidence="3" key="2">
    <citation type="journal article" date="2021" name="PeerJ">
        <title>Extensive microbial diversity within the chicken gut microbiome revealed by metagenomics and culture.</title>
        <authorList>
            <person name="Gilroy R."/>
            <person name="Ravi A."/>
            <person name="Getino M."/>
            <person name="Pursley I."/>
            <person name="Horton D.L."/>
            <person name="Alikhan N.F."/>
            <person name="Baker D."/>
            <person name="Gharbi K."/>
            <person name="Hall N."/>
            <person name="Watson M."/>
            <person name="Adriaenssens E.M."/>
            <person name="Foster-Nyarko E."/>
            <person name="Jarju S."/>
            <person name="Secka A."/>
            <person name="Antonio M."/>
            <person name="Oren A."/>
            <person name="Chaudhuri R.R."/>
            <person name="La Ragione R."/>
            <person name="Hildebrand F."/>
            <person name="Pallen M.J."/>
        </authorList>
    </citation>
    <scope>NUCLEOTIDE SEQUENCE</scope>
    <source>
        <strain evidence="3">14700</strain>
    </source>
</reference>
<dbReference type="Pfam" id="PF09976">
    <property type="entry name" value="TPR_21"/>
    <property type="match status" value="1"/>
</dbReference>
<protein>
    <submittedName>
        <fullName evidence="3">Tetratricopeptide repeat protein</fullName>
    </submittedName>
</protein>
<dbReference type="AlphaFoldDB" id="A0A9D9I8Y5"/>
<name>A0A9D9I8Y5_9SPIO</name>
<reference evidence="3" key="1">
    <citation type="submission" date="2020-10" db="EMBL/GenBank/DDBJ databases">
        <authorList>
            <person name="Gilroy R."/>
        </authorList>
    </citation>
    <scope>NUCLEOTIDE SEQUENCE</scope>
    <source>
        <strain evidence="3">14700</strain>
    </source>
</reference>
<dbReference type="Proteomes" id="UP000810292">
    <property type="component" value="Unassembled WGS sequence"/>
</dbReference>
<dbReference type="InterPro" id="IPR018704">
    <property type="entry name" value="SecYEG/CpoB_TPR"/>
</dbReference>
<evidence type="ECO:0000256" key="1">
    <source>
        <dbReference type="SAM" id="Phobius"/>
    </source>
</evidence>
<evidence type="ECO:0000313" key="3">
    <source>
        <dbReference type="EMBL" id="MBO8468203.1"/>
    </source>
</evidence>
<keyword evidence="1" id="KW-0472">Membrane</keyword>
<dbReference type="Gene3D" id="1.25.40.10">
    <property type="entry name" value="Tetratricopeptide repeat domain"/>
    <property type="match status" value="1"/>
</dbReference>
<sequence>MEKEKNLTGSQRVENKLDSFIGKNRKILLIVGIVVLVAVIAVCVAVGVVQSNTEKKFNALAELEGQYETIASLDSTSAEYSDSVAAFTTAADSLISSASLNSYPGAKAALLKADLAFAEGDYQTAADGYIAVSEAQSKTYLAPLCIMNAAACYENLGDNDTAIGLYNQVINTYGDSNAFAPKAMFAIGRIYDAMGDTELARAEFETLTGLYLVPENGGSPSEYARMAEAYLINYAE</sequence>
<keyword evidence="1" id="KW-1133">Transmembrane helix</keyword>
<dbReference type="SUPFAM" id="SSF48452">
    <property type="entry name" value="TPR-like"/>
    <property type="match status" value="1"/>
</dbReference>
<dbReference type="InterPro" id="IPR011990">
    <property type="entry name" value="TPR-like_helical_dom_sf"/>
</dbReference>
<feature type="transmembrane region" description="Helical" evidence="1">
    <location>
        <begin position="27"/>
        <end position="49"/>
    </location>
</feature>
<accession>A0A9D9I8Y5</accession>
<feature type="domain" description="Ancillary SecYEG translocon subunit/Cell division coordinator CpoB TPR" evidence="2">
    <location>
        <begin position="34"/>
        <end position="205"/>
    </location>
</feature>
<evidence type="ECO:0000313" key="4">
    <source>
        <dbReference type="Proteomes" id="UP000810292"/>
    </source>
</evidence>
<comment type="caution">
    <text evidence="3">The sequence shown here is derived from an EMBL/GenBank/DDBJ whole genome shotgun (WGS) entry which is preliminary data.</text>
</comment>
<dbReference type="EMBL" id="JADIMF010000003">
    <property type="protein sequence ID" value="MBO8468203.1"/>
    <property type="molecule type" value="Genomic_DNA"/>
</dbReference>
<evidence type="ECO:0000259" key="2">
    <source>
        <dbReference type="Pfam" id="PF09976"/>
    </source>
</evidence>